<evidence type="ECO:0000313" key="2">
    <source>
        <dbReference type="Proteomes" id="UP000197468"/>
    </source>
</evidence>
<evidence type="ECO:0000313" key="1">
    <source>
        <dbReference type="EMBL" id="OWQ93561.1"/>
    </source>
</evidence>
<comment type="caution">
    <text evidence="1">The sequence shown here is derived from an EMBL/GenBank/DDBJ whole genome shotgun (WGS) entry which is preliminary data.</text>
</comment>
<protein>
    <recommendedName>
        <fullName evidence="3">Type III secretion protein</fullName>
    </recommendedName>
</protein>
<sequence length="117" mass="13358">MADAELLRAQRASENAQRALIDADHALRACIADVALQRDQLRAACQAEAGEARSLQRWREDDQAQIDRIEVSRRHVADRARDRDAAELALGEALDRQRALARRREKYSLLEEQLREA</sequence>
<proteinExistence type="predicted"/>
<gene>
    <name evidence="1" type="ORF">CDN99_03610</name>
</gene>
<evidence type="ECO:0008006" key="3">
    <source>
        <dbReference type="Google" id="ProtNLM"/>
    </source>
</evidence>
<accession>A0A246JLQ7</accession>
<dbReference type="AlphaFoldDB" id="A0A246JLQ7"/>
<name>A0A246JLQ7_9BURK</name>
<organism evidence="1 2">
    <name type="scientific">Roseateles aquatilis</name>
    <dbReference type="NCBI Taxonomy" id="431061"/>
    <lineage>
        <taxon>Bacteria</taxon>
        <taxon>Pseudomonadati</taxon>
        <taxon>Pseudomonadota</taxon>
        <taxon>Betaproteobacteria</taxon>
        <taxon>Burkholderiales</taxon>
        <taxon>Sphaerotilaceae</taxon>
        <taxon>Roseateles</taxon>
    </lineage>
</organism>
<reference evidence="1 2" key="1">
    <citation type="journal article" date="2008" name="Int. J. Syst. Evol. Microbiol.">
        <title>Description of Roseateles aquatilis sp. nov. and Roseateles terrae sp. nov., in the class Betaproteobacteria, and emended description of the genus Roseateles.</title>
        <authorList>
            <person name="Gomila M."/>
            <person name="Bowien B."/>
            <person name="Falsen E."/>
            <person name="Moore E.R."/>
            <person name="Lalucat J."/>
        </authorList>
    </citation>
    <scope>NUCLEOTIDE SEQUENCE [LARGE SCALE GENOMIC DNA]</scope>
    <source>
        <strain evidence="1 2">CCUG 48205</strain>
    </source>
</reference>
<keyword evidence="2" id="KW-1185">Reference proteome</keyword>
<dbReference type="Proteomes" id="UP000197468">
    <property type="component" value="Unassembled WGS sequence"/>
</dbReference>
<dbReference type="EMBL" id="NIOF01000001">
    <property type="protein sequence ID" value="OWQ93561.1"/>
    <property type="molecule type" value="Genomic_DNA"/>
</dbReference>